<dbReference type="EMBL" id="LR797099">
    <property type="protein sequence ID" value="CAB4186980.1"/>
    <property type="molecule type" value="Genomic_DNA"/>
</dbReference>
<dbReference type="GO" id="GO:0003677">
    <property type="term" value="F:DNA binding"/>
    <property type="evidence" value="ECO:0007669"/>
    <property type="project" value="InterPro"/>
</dbReference>
<evidence type="ECO:0000313" key="10">
    <source>
        <dbReference type="EMBL" id="CAB4186980.1"/>
    </source>
</evidence>
<keyword evidence="5" id="KW-0548">Nucleotidyltransferase</keyword>
<protein>
    <recommendedName>
        <fullName evidence="2">DNA-directed RNA polymerase</fullName>
        <ecNumber evidence="2">2.7.7.6</ecNumber>
    </recommendedName>
</protein>
<dbReference type="SUPFAM" id="SSF63562">
    <property type="entry name" value="RPB6/omega subunit-like"/>
    <property type="match status" value="1"/>
</dbReference>
<evidence type="ECO:0000256" key="7">
    <source>
        <dbReference type="ARBA" id="ARBA00048552"/>
    </source>
</evidence>
<dbReference type="GO" id="GO:0000428">
    <property type="term" value="C:DNA-directed RNA polymerase complex"/>
    <property type="evidence" value="ECO:0007669"/>
    <property type="project" value="UniProtKB-KW"/>
</dbReference>
<evidence type="ECO:0000256" key="5">
    <source>
        <dbReference type="ARBA" id="ARBA00022695"/>
    </source>
</evidence>
<dbReference type="NCBIfam" id="TIGR00690">
    <property type="entry name" value="rpoZ"/>
    <property type="match status" value="1"/>
</dbReference>
<name>A0A6J5T227_9CAUD</name>
<accession>A0A6J5T227</accession>
<evidence type="ECO:0000256" key="2">
    <source>
        <dbReference type="ARBA" id="ARBA00012418"/>
    </source>
</evidence>
<dbReference type="EC" id="2.7.7.6" evidence="2"/>
<dbReference type="EMBL" id="LR796758">
    <property type="protein sequence ID" value="CAB4163970.1"/>
    <property type="molecule type" value="Genomic_DNA"/>
</dbReference>
<proteinExistence type="inferred from homology"/>
<keyword evidence="6" id="KW-0804">Transcription</keyword>
<evidence type="ECO:0000256" key="4">
    <source>
        <dbReference type="ARBA" id="ARBA00022679"/>
    </source>
</evidence>
<keyword evidence="4" id="KW-0808">Transferase</keyword>
<dbReference type="GO" id="GO:0006351">
    <property type="term" value="P:DNA-templated transcription"/>
    <property type="evidence" value="ECO:0007669"/>
    <property type="project" value="InterPro"/>
</dbReference>
<dbReference type="InterPro" id="IPR006110">
    <property type="entry name" value="Pol_omega/Rpo6/RPB6"/>
</dbReference>
<dbReference type="SMART" id="SM01409">
    <property type="entry name" value="RNA_pol_Rpb6"/>
    <property type="match status" value="1"/>
</dbReference>
<sequence length="73" mass="7819">MATLKKAVTATTGREAIDKIGNHYDVILIAAARAREINQGSKAMVVGRNGPVVTALKEIEAGLVGRDYLNKLR</sequence>
<comment type="similarity">
    <text evidence="1">Belongs to the RNA polymerase subunit omega family.</text>
</comment>
<dbReference type="PANTHER" id="PTHR34476">
    <property type="entry name" value="DNA-DIRECTED RNA POLYMERASE SUBUNIT OMEGA"/>
    <property type="match status" value="1"/>
</dbReference>
<organism evidence="11">
    <name type="scientific">uncultured Caudovirales phage</name>
    <dbReference type="NCBI Taxonomy" id="2100421"/>
    <lineage>
        <taxon>Viruses</taxon>
        <taxon>Duplodnaviria</taxon>
        <taxon>Heunggongvirae</taxon>
        <taxon>Uroviricota</taxon>
        <taxon>Caudoviricetes</taxon>
        <taxon>Peduoviridae</taxon>
        <taxon>Maltschvirus</taxon>
        <taxon>Maltschvirus maltsch</taxon>
    </lineage>
</organism>
<dbReference type="InterPro" id="IPR003716">
    <property type="entry name" value="DNA-dir_RNA_pol_omega"/>
</dbReference>
<dbReference type="Pfam" id="PF01192">
    <property type="entry name" value="RNA_pol_Rpb6"/>
    <property type="match status" value="1"/>
</dbReference>
<dbReference type="Gene3D" id="3.90.940.10">
    <property type="match status" value="1"/>
</dbReference>
<gene>
    <name evidence="10" type="ORF">UFOVP1146_326</name>
    <name evidence="11" type="ORF">UFOVP1638_239</name>
    <name evidence="8" type="ORF">UFOVP812_239</name>
    <name evidence="9" type="ORF">UFOVP818_326</name>
</gene>
<dbReference type="InterPro" id="IPR036161">
    <property type="entry name" value="RPB6/omega-like_sf"/>
</dbReference>
<evidence type="ECO:0000313" key="9">
    <source>
        <dbReference type="EMBL" id="CAB4165790.1"/>
    </source>
</evidence>
<evidence type="ECO:0000313" key="8">
    <source>
        <dbReference type="EMBL" id="CAB4163970.1"/>
    </source>
</evidence>
<dbReference type="EMBL" id="LR796776">
    <property type="protein sequence ID" value="CAB4165790.1"/>
    <property type="molecule type" value="Genomic_DNA"/>
</dbReference>
<dbReference type="HAMAP" id="MF_00366">
    <property type="entry name" value="RNApol_bact_RpoZ"/>
    <property type="match status" value="1"/>
</dbReference>
<dbReference type="EMBL" id="LR797502">
    <property type="protein sequence ID" value="CAB4221276.1"/>
    <property type="molecule type" value="Genomic_DNA"/>
</dbReference>
<evidence type="ECO:0000256" key="1">
    <source>
        <dbReference type="ARBA" id="ARBA00006711"/>
    </source>
</evidence>
<reference evidence="11" key="1">
    <citation type="submission" date="2020-05" db="EMBL/GenBank/DDBJ databases">
        <authorList>
            <person name="Chiriac C."/>
            <person name="Salcher M."/>
            <person name="Ghai R."/>
            <person name="Kavagutti S V."/>
        </authorList>
    </citation>
    <scope>NUCLEOTIDE SEQUENCE</scope>
</reference>
<dbReference type="PANTHER" id="PTHR34476:SF1">
    <property type="entry name" value="DNA-DIRECTED RNA POLYMERASE SUBUNIT OMEGA"/>
    <property type="match status" value="1"/>
</dbReference>
<evidence type="ECO:0000256" key="3">
    <source>
        <dbReference type="ARBA" id="ARBA00022478"/>
    </source>
</evidence>
<keyword evidence="3 11" id="KW-0240">DNA-directed RNA polymerase</keyword>
<evidence type="ECO:0000313" key="11">
    <source>
        <dbReference type="EMBL" id="CAB4221276.1"/>
    </source>
</evidence>
<comment type="catalytic activity">
    <reaction evidence="7">
        <text>RNA(n) + a ribonucleoside 5'-triphosphate = RNA(n+1) + diphosphate</text>
        <dbReference type="Rhea" id="RHEA:21248"/>
        <dbReference type="Rhea" id="RHEA-COMP:14527"/>
        <dbReference type="Rhea" id="RHEA-COMP:17342"/>
        <dbReference type="ChEBI" id="CHEBI:33019"/>
        <dbReference type="ChEBI" id="CHEBI:61557"/>
        <dbReference type="ChEBI" id="CHEBI:140395"/>
        <dbReference type="EC" id="2.7.7.6"/>
    </reaction>
</comment>
<evidence type="ECO:0000256" key="6">
    <source>
        <dbReference type="ARBA" id="ARBA00023163"/>
    </source>
</evidence>
<dbReference type="GO" id="GO:0003899">
    <property type="term" value="F:DNA-directed RNA polymerase activity"/>
    <property type="evidence" value="ECO:0007669"/>
    <property type="project" value="UniProtKB-EC"/>
</dbReference>